<dbReference type="Proteomes" id="UP000235162">
    <property type="component" value="Unassembled WGS sequence"/>
</dbReference>
<dbReference type="EMBL" id="PKUR01000003">
    <property type="protein sequence ID" value="PLW85972.1"/>
    <property type="molecule type" value="Genomic_DNA"/>
</dbReference>
<comment type="caution">
    <text evidence="2">The sequence shown here is derived from an EMBL/GenBank/DDBJ whole genome shotgun (WGS) entry which is preliminary data.</text>
</comment>
<evidence type="ECO:0000313" key="2">
    <source>
        <dbReference type="EMBL" id="PLW85972.1"/>
    </source>
</evidence>
<keyword evidence="3" id="KW-1185">Reference proteome</keyword>
<reference evidence="2 3" key="1">
    <citation type="submission" date="2018-01" db="EMBL/GenBank/DDBJ databases">
        <title>The draft genome sequence of Halioglobus japonicus S1-36.</title>
        <authorList>
            <person name="Du Z.-J."/>
            <person name="Shi M.-J."/>
        </authorList>
    </citation>
    <scope>NUCLEOTIDE SEQUENCE [LARGE SCALE GENOMIC DNA]</scope>
    <source>
        <strain evidence="2 3">S1-36</strain>
    </source>
</reference>
<protein>
    <submittedName>
        <fullName evidence="2">DUF3080 domain-containing protein</fullName>
    </submittedName>
</protein>
<feature type="compositionally biased region" description="Low complexity" evidence="1">
    <location>
        <begin position="46"/>
        <end position="57"/>
    </location>
</feature>
<evidence type="ECO:0000256" key="1">
    <source>
        <dbReference type="SAM" id="MobiDB-lite"/>
    </source>
</evidence>
<dbReference type="Pfam" id="PF11279">
    <property type="entry name" value="DUF3080"/>
    <property type="match status" value="1"/>
</dbReference>
<dbReference type="PROSITE" id="PS51257">
    <property type="entry name" value="PROKAR_LIPOPROTEIN"/>
    <property type="match status" value="1"/>
</dbReference>
<organism evidence="2 3">
    <name type="scientific">Halioglobus japonicus</name>
    <dbReference type="NCBI Taxonomy" id="930805"/>
    <lineage>
        <taxon>Bacteria</taxon>
        <taxon>Pseudomonadati</taxon>
        <taxon>Pseudomonadota</taxon>
        <taxon>Gammaproteobacteria</taxon>
        <taxon>Cellvibrionales</taxon>
        <taxon>Halieaceae</taxon>
        <taxon>Halioglobus</taxon>
    </lineage>
</organism>
<proteinExistence type="predicted"/>
<sequence>MRFWFFILLLPLVTACDRPDQHTAYAQYLARLQNTLDQRIDPPTPTTGVPRRPRPGQLRLAVPADDLDVLDFMELRGCALQETIGKRNSILGRHARDSQRLLLELEFLRLAPPCMDKLMSDGQQTLAAQLQRNVTTKREQLPARIFNATLANDEFGSFWRVSEVNPSYPENTSSVPVTALASINALARQWLAGDYRVDNREFELLLYDVSTGDGASLWLALDQQAGWLEGADQVLRQRAANGPLCQGRIRPAAADVLPTVVRKFFIQGIQPRAAMLGRRYHDLMPPLQALEAQLQAVLPTDYRHWQQARDRDLLAYSEAPARHVQNLQNLLKPCGGINGN</sequence>
<dbReference type="InterPro" id="IPR021431">
    <property type="entry name" value="DUF3080"/>
</dbReference>
<dbReference type="AlphaFoldDB" id="A0AAP8MEC4"/>
<feature type="region of interest" description="Disordered" evidence="1">
    <location>
        <begin position="36"/>
        <end position="57"/>
    </location>
</feature>
<evidence type="ECO:0000313" key="3">
    <source>
        <dbReference type="Proteomes" id="UP000235162"/>
    </source>
</evidence>
<accession>A0AAP8MEC4</accession>
<name>A0AAP8MEC4_9GAMM</name>
<gene>
    <name evidence="2" type="ORF">C0029_14115</name>
</gene>